<reference evidence="2" key="1">
    <citation type="submission" date="2021-04" db="EMBL/GenBank/DDBJ databases">
        <title>Pseudaminobacter soli sp. nov., isolated from paddy soil contaminated by heavy metals.</title>
        <authorList>
            <person name="Zhang K."/>
        </authorList>
    </citation>
    <scope>NUCLEOTIDE SEQUENCE</scope>
    <source>
        <strain evidence="2">19-2017</strain>
    </source>
</reference>
<keyword evidence="3" id="KW-1185">Reference proteome</keyword>
<proteinExistence type="predicted"/>
<dbReference type="Pfam" id="PF04214">
    <property type="entry name" value="DUF411"/>
    <property type="match status" value="1"/>
</dbReference>
<dbReference type="EMBL" id="JAGWCR010000001">
    <property type="protein sequence ID" value="MBS3647291.1"/>
    <property type="molecule type" value="Genomic_DNA"/>
</dbReference>
<protein>
    <submittedName>
        <fullName evidence="2">DUF411 domain-containing protein</fullName>
    </submittedName>
</protein>
<dbReference type="Proteomes" id="UP000680348">
    <property type="component" value="Unassembled WGS sequence"/>
</dbReference>
<keyword evidence="1" id="KW-0732">Signal</keyword>
<gene>
    <name evidence="2" type="ORF">KEU06_01460</name>
</gene>
<evidence type="ECO:0000256" key="1">
    <source>
        <dbReference type="SAM" id="SignalP"/>
    </source>
</evidence>
<dbReference type="AlphaFoldDB" id="A0A942DXR5"/>
<sequence length="146" mass="15568">MRKLLNTLALTVFAWSAAPALAGENDVTLYKNPQCGCCEGYADYLRENGFTVTTKPTHDLAEMSRKAGIPDEFQGCHLSFIDGYVVSGHVPVGTIRKLLTERPAIGGVTLPGMPLGSPGMSGTKDAPFEMLEITKSGTVGGVYSRE</sequence>
<feature type="signal peptide" evidence="1">
    <location>
        <begin position="1"/>
        <end position="22"/>
    </location>
</feature>
<name>A0A942DXR5_9HYPH</name>
<feature type="chain" id="PRO_5037531427" evidence="1">
    <location>
        <begin position="23"/>
        <end position="146"/>
    </location>
</feature>
<evidence type="ECO:0000313" key="3">
    <source>
        <dbReference type="Proteomes" id="UP000680348"/>
    </source>
</evidence>
<dbReference type="InterPro" id="IPR007332">
    <property type="entry name" value="DUF411"/>
</dbReference>
<dbReference type="RefSeq" id="WP_188252846.1">
    <property type="nucleotide sequence ID" value="NZ_JABVCF010000001.1"/>
</dbReference>
<organism evidence="2 3">
    <name type="scientific">Pseudaminobacter soli</name>
    <name type="common">ex Zhang et al. 2022</name>
    <dbReference type="NCBI Taxonomy" id="2831468"/>
    <lineage>
        <taxon>Bacteria</taxon>
        <taxon>Pseudomonadati</taxon>
        <taxon>Pseudomonadota</taxon>
        <taxon>Alphaproteobacteria</taxon>
        <taxon>Hyphomicrobiales</taxon>
        <taxon>Phyllobacteriaceae</taxon>
        <taxon>Pseudaminobacter</taxon>
    </lineage>
</organism>
<accession>A0A942DXR5</accession>
<comment type="caution">
    <text evidence="2">The sequence shown here is derived from an EMBL/GenBank/DDBJ whole genome shotgun (WGS) entry which is preliminary data.</text>
</comment>
<evidence type="ECO:0000313" key="2">
    <source>
        <dbReference type="EMBL" id="MBS3647291.1"/>
    </source>
</evidence>